<dbReference type="RefSeq" id="WP_307107597.1">
    <property type="nucleotide sequence ID" value="NZ_JAUTAS010000001.1"/>
</dbReference>
<gene>
    <name evidence="2" type="ORF">QE424_003290</name>
</gene>
<evidence type="ECO:0000313" key="3">
    <source>
        <dbReference type="Proteomes" id="UP001226084"/>
    </source>
</evidence>
<dbReference type="EMBL" id="JAUTAS010000001">
    <property type="protein sequence ID" value="MDQ1110131.1"/>
    <property type="molecule type" value="Genomic_DNA"/>
</dbReference>
<dbReference type="Proteomes" id="UP001226084">
    <property type="component" value="Unassembled WGS sequence"/>
</dbReference>
<feature type="signal peptide" evidence="1">
    <location>
        <begin position="1"/>
        <end position="22"/>
    </location>
</feature>
<feature type="chain" id="PRO_5042861934" description="Secreted protein" evidence="1">
    <location>
        <begin position="23"/>
        <end position="187"/>
    </location>
</feature>
<sequence>MRVSPRHLLPALLLCSPALVQAQVGESGDFWIVHQQGESKNHEVFVANGDPLHVVRRANGVAAVDVLRVYEGDFKPVMTIYSTEMDCAANRVRILKASDLEWNMTTLTPVKVSAAWQTAPETWLAQGRDFFCKPDERTSKGMKPLGHMGAIAMVDQVRRSFMVVQREDSWAPVMKMIDDAFERMPQN</sequence>
<evidence type="ECO:0000313" key="2">
    <source>
        <dbReference type="EMBL" id="MDQ1110131.1"/>
    </source>
</evidence>
<dbReference type="AlphaFoldDB" id="A0AAP5EF26"/>
<name>A0AAP5EF26_9GAMM</name>
<evidence type="ECO:0008006" key="4">
    <source>
        <dbReference type="Google" id="ProtNLM"/>
    </source>
</evidence>
<protein>
    <recommendedName>
        <fullName evidence="4">Secreted protein</fullName>
    </recommendedName>
</protein>
<accession>A0AAP5EF26</accession>
<organism evidence="2 3">
    <name type="scientific">Stenotrophomonas rhizophila</name>
    <dbReference type="NCBI Taxonomy" id="216778"/>
    <lineage>
        <taxon>Bacteria</taxon>
        <taxon>Pseudomonadati</taxon>
        <taxon>Pseudomonadota</taxon>
        <taxon>Gammaproteobacteria</taxon>
        <taxon>Lysobacterales</taxon>
        <taxon>Lysobacteraceae</taxon>
        <taxon>Stenotrophomonas</taxon>
    </lineage>
</organism>
<reference evidence="2" key="1">
    <citation type="submission" date="2023-07" db="EMBL/GenBank/DDBJ databases">
        <title>Functional and genomic diversity of the sorghum phyllosphere microbiome.</title>
        <authorList>
            <person name="Shade A."/>
        </authorList>
    </citation>
    <scope>NUCLEOTIDE SEQUENCE</scope>
    <source>
        <strain evidence="2">SORGH_AS_0457</strain>
    </source>
</reference>
<evidence type="ECO:0000256" key="1">
    <source>
        <dbReference type="SAM" id="SignalP"/>
    </source>
</evidence>
<proteinExistence type="predicted"/>
<comment type="caution">
    <text evidence="2">The sequence shown here is derived from an EMBL/GenBank/DDBJ whole genome shotgun (WGS) entry which is preliminary data.</text>
</comment>
<keyword evidence="1" id="KW-0732">Signal</keyword>